<feature type="region of interest" description="Disordered" evidence="7">
    <location>
        <begin position="284"/>
        <end position="323"/>
    </location>
</feature>
<feature type="compositionally biased region" description="Low complexity" evidence="7">
    <location>
        <begin position="143"/>
        <end position="154"/>
    </location>
</feature>
<sequence>MARREFRLPDLGEGLAEAEIVRWLVAVGDTVTINQPLAEVETAKALVELPSPFAGRLVATHGAEGETIFVGAALVTIEDDEPADAGDGEPLARTPSAGVVGEPASGGPAEATGPPASGREAPDVPVRRDQGGLGREPVLVGYGPRASAGAAGLGRARRRGQRATAPTAQTPPGAASQATTSQASAPPVPLNAFAAGAASTSASASVGTRTPAAPPAGDRWADDERFADEAAAERGSRALAKPPVRKLARDLGVDLGLLSGTGPAGSISRADVEAAARILVTGTPEGATRPAEPGAWAPPAPPAMEPASQPVAPATGRAGTGQVGRIPTEATFDAASRIWRVPVSGVRRATARAMVSSAFTAPHVTEFVTADLTETMATRDRFAALPEFAGVKVTPLLFAARALLVAVRRHPMINASWVERERRDPEIVVSEAVNLGIAVASPRGLLVPNIPDADRLDMAGLAHALADLTARTRAGQARPADLTGGTITITNIGVFGVDTGTPVLNPGEAAILALGAVRPAPWVHEGQLAVRTVGQLALSFDHRLVDGELGSAVLADVAAMLTDPALLLAWS</sequence>
<feature type="compositionally biased region" description="Basic and acidic residues" evidence="7">
    <location>
        <begin position="120"/>
        <end position="130"/>
    </location>
</feature>
<dbReference type="InterPro" id="IPR001078">
    <property type="entry name" value="2-oxoacid_DH_actylTfrase"/>
</dbReference>
<accession>A0A1V2I5Z4</accession>
<dbReference type="FunFam" id="3.30.559.10:FF:000007">
    <property type="entry name" value="Dihydrolipoamide acetyltransferase component of pyruvate dehydrogenase complex"/>
    <property type="match status" value="1"/>
</dbReference>
<evidence type="ECO:0000313" key="10">
    <source>
        <dbReference type="EMBL" id="ONH26790.1"/>
    </source>
</evidence>
<dbReference type="InterPro" id="IPR036625">
    <property type="entry name" value="E3-bd_dom_sf"/>
</dbReference>
<comment type="similarity">
    <text evidence="2 6">Belongs to the 2-oxoacid dehydrogenase family.</text>
</comment>
<dbReference type="EMBL" id="MOMC01000049">
    <property type="protein sequence ID" value="ONH26790.1"/>
    <property type="molecule type" value="Genomic_DNA"/>
</dbReference>
<dbReference type="Pfam" id="PF00364">
    <property type="entry name" value="Biotin_lipoyl"/>
    <property type="match status" value="1"/>
</dbReference>
<proteinExistence type="inferred from homology"/>
<evidence type="ECO:0000256" key="7">
    <source>
        <dbReference type="SAM" id="MobiDB-lite"/>
    </source>
</evidence>
<feature type="compositionally biased region" description="Low complexity" evidence="7">
    <location>
        <begin position="162"/>
        <end position="185"/>
    </location>
</feature>
<dbReference type="Gene3D" id="2.40.50.100">
    <property type="match status" value="1"/>
</dbReference>
<evidence type="ECO:0000313" key="11">
    <source>
        <dbReference type="Proteomes" id="UP000188929"/>
    </source>
</evidence>
<feature type="region of interest" description="Disordered" evidence="7">
    <location>
        <begin position="200"/>
        <end position="221"/>
    </location>
</feature>
<dbReference type="Pfam" id="PF02817">
    <property type="entry name" value="E3_binding"/>
    <property type="match status" value="1"/>
</dbReference>
<dbReference type="Proteomes" id="UP000188929">
    <property type="component" value="Unassembled WGS sequence"/>
</dbReference>
<reference evidence="11" key="1">
    <citation type="submission" date="2016-10" db="EMBL/GenBank/DDBJ databases">
        <title>Frankia sp. NRRL B-16386 Genome sequencing.</title>
        <authorList>
            <person name="Ghodhbane-Gtari F."/>
            <person name="Swanson E."/>
            <person name="Gueddou A."/>
            <person name="Hezbri K."/>
            <person name="Ktari K."/>
            <person name="Nouioui I."/>
            <person name="Morris K."/>
            <person name="Simpson S."/>
            <person name="Abebe-Akele F."/>
            <person name="Thomas K."/>
            <person name="Gtari M."/>
            <person name="Tisa L.S."/>
        </authorList>
    </citation>
    <scope>NUCLEOTIDE SEQUENCE [LARGE SCALE GENOMIC DNA]</scope>
    <source>
        <strain evidence="11">NRRL B-16386</strain>
    </source>
</reference>
<dbReference type="PROSITE" id="PS51826">
    <property type="entry name" value="PSBD"/>
    <property type="match status" value="1"/>
</dbReference>
<evidence type="ECO:0000259" key="9">
    <source>
        <dbReference type="PROSITE" id="PS51826"/>
    </source>
</evidence>
<evidence type="ECO:0000256" key="5">
    <source>
        <dbReference type="ARBA" id="ARBA00023315"/>
    </source>
</evidence>
<keyword evidence="4 6" id="KW-0450">Lipoyl</keyword>
<evidence type="ECO:0000256" key="3">
    <source>
        <dbReference type="ARBA" id="ARBA00022679"/>
    </source>
</evidence>
<dbReference type="AlphaFoldDB" id="A0A1V2I5Z4"/>
<dbReference type="SUPFAM" id="SSF51230">
    <property type="entry name" value="Single hybrid motif"/>
    <property type="match status" value="1"/>
</dbReference>
<dbReference type="PANTHER" id="PTHR43178:SF5">
    <property type="entry name" value="LIPOAMIDE ACYLTRANSFERASE COMPONENT OF BRANCHED-CHAIN ALPHA-KETO ACID DEHYDROGENASE COMPLEX, MITOCHONDRIAL"/>
    <property type="match status" value="1"/>
</dbReference>
<dbReference type="OrthoDB" id="9805770at2"/>
<dbReference type="CDD" id="cd06849">
    <property type="entry name" value="lipoyl_domain"/>
    <property type="match status" value="1"/>
</dbReference>
<dbReference type="SUPFAM" id="SSF47005">
    <property type="entry name" value="Peripheral subunit-binding domain of 2-oxo acid dehydrogenase complex"/>
    <property type="match status" value="1"/>
</dbReference>
<evidence type="ECO:0000256" key="6">
    <source>
        <dbReference type="RuleBase" id="RU003423"/>
    </source>
</evidence>
<dbReference type="Pfam" id="PF00198">
    <property type="entry name" value="2-oxoacid_dh"/>
    <property type="match status" value="1"/>
</dbReference>
<keyword evidence="11" id="KW-1185">Reference proteome</keyword>
<keyword evidence="3 6" id="KW-0808">Transferase</keyword>
<gene>
    <name evidence="10" type="ORF">BL253_23900</name>
</gene>
<dbReference type="InterPro" id="IPR011053">
    <property type="entry name" value="Single_hybrid_motif"/>
</dbReference>
<feature type="domain" description="Lipoyl-binding" evidence="8">
    <location>
        <begin position="3"/>
        <end position="78"/>
    </location>
</feature>
<dbReference type="SUPFAM" id="SSF52777">
    <property type="entry name" value="CoA-dependent acyltransferases"/>
    <property type="match status" value="1"/>
</dbReference>
<name>A0A1V2I5Z4_9ACTN</name>
<dbReference type="RefSeq" id="WP_076819406.1">
    <property type="nucleotide sequence ID" value="NZ_MOMC01000049.1"/>
</dbReference>
<evidence type="ECO:0000256" key="4">
    <source>
        <dbReference type="ARBA" id="ARBA00022823"/>
    </source>
</evidence>
<evidence type="ECO:0000256" key="1">
    <source>
        <dbReference type="ARBA" id="ARBA00001938"/>
    </source>
</evidence>
<dbReference type="InterPro" id="IPR050743">
    <property type="entry name" value="2-oxoacid_DH_E2_comp"/>
</dbReference>
<feature type="domain" description="Peripheral subunit-binding (PSBD)" evidence="9">
    <location>
        <begin position="239"/>
        <end position="276"/>
    </location>
</feature>
<organism evidence="10 11">
    <name type="scientific">Pseudofrankia asymbiotica</name>
    <dbReference type="NCBI Taxonomy" id="1834516"/>
    <lineage>
        <taxon>Bacteria</taxon>
        <taxon>Bacillati</taxon>
        <taxon>Actinomycetota</taxon>
        <taxon>Actinomycetes</taxon>
        <taxon>Frankiales</taxon>
        <taxon>Frankiaceae</taxon>
        <taxon>Pseudofrankia</taxon>
    </lineage>
</organism>
<dbReference type="PROSITE" id="PS50968">
    <property type="entry name" value="BIOTINYL_LIPOYL"/>
    <property type="match status" value="1"/>
</dbReference>
<dbReference type="PANTHER" id="PTHR43178">
    <property type="entry name" value="DIHYDROLIPOAMIDE ACETYLTRANSFERASE COMPONENT OF PYRUVATE DEHYDROGENASE COMPLEX"/>
    <property type="match status" value="1"/>
</dbReference>
<evidence type="ECO:0000259" key="8">
    <source>
        <dbReference type="PROSITE" id="PS50968"/>
    </source>
</evidence>
<dbReference type="InterPro" id="IPR004167">
    <property type="entry name" value="PSBD"/>
</dbReference>
<dbReference type="GO" id="GO:0005737">
    <property type="term" value="C:cytoplasm"/>
    <property type="evidence" value="ECO:0007669"/>
    <property type="project" value="TreeGrafter"/>
</dbReference>
<dbReference type="Gene3D" id="3.30.559.10">
    <property type="entry name" value="Chloramphenicol acetyltransferase-like domain"/>
    <property type="match status" value="1"/>
</dbReference>
<dbReference type="STRING" id="1834516.BL253_23900"/>
<evidence type="ECO:0000256" key="2">
    <source>
        <dbReference type="ARBA" id="ARBA00007317"/>
    </source>
</evidence>
<dbReference type="EC" id="2.3.1.-" evidence="6"/>
<comment type="cofactor">
    <cofactor evidence="1 6">
        <name>(R)-lipoate</name>
        <dbReference type="ChEBI" id="CHEBI:83088"/>
    </cofactor>
</comment>
<dbReference type="GO" id="GO:0016407">
    <property type="term" value="F:acetyltransferase activity"/>
    <property type="evidence" value="ECO:0007669"/>
    <property type="project" value="TreeGrafter"/>
</dbReference>
<protein>
    <recommendedName>
        <fullName evidence="6">Dihydrolipoamide acetyltransferase component of pyruvate dehydrogenase complex</fullName>
        <ecNumber evidence="6">2.3.1.-</ecNumber>
    </recommendedName>
</protein>
<feature type="region of interest" description="Disordered" evidence="7">
    <location>
        <begin position="80"/>
        <end position="188"/>
    </location>
</feature>
<keyword evidence="5 6" id="KW-0012">Acyltransferase</keyword>
<dbReference type="GO" id="GO:0031405">
    <property type="term" value="F:lipoic acid binding"/>
    <property type="evidence" value="ECO:0007669"/>
    <property type="project" value="TreeGrafter"/>
</dbReference>
<dbReference type="Gene3D" id="4.10.320.10">
    <property type="entry name" value="E3-binding domain"/>
    <property type="match status" value="1"/>
</dbReference>
<dbReference type="InterPro" id="IPR023213">
    <property type="entry name" value="CAT-like_dom_sf"/>
</dbReference>
<dbReference type="InterPro" id="IPR000089">
    <property type="entry name" value="Biotin_lipoyl"/>
</dbReference>
<comment type="caution">
    <text evidence="10">The sequence shown here is derived from an EMBL/GenBank/DDBJ whole genome shotgun (WGS) entry which is preliminary data.</text>
</comment>